<evidence type="ECO:0000313" key="9">
    <source>
        <dbReference type="EMBL" id="ORW38315.1"/>
    </source>
</evidence>
<comment type="similarity">
    <text evidence="2">Belongs to the EccE family.</text>
</comment>
<dbReference type="NCBIfam" id="TIGR03923">
    <property type="entry name" value="T7SS_EccE"/>
    <property type="match status" value="1"/>
</dbReference>
<feature type="transmembrane region" description="Helical" evidence="7">
    <location>
        <begin position="12"/>
        <end position="29"/>
    </location>
</feature>
<keyword evidence="4 7" id="KW-0812">Transmembrane</keyword>
<dbReference type="InterPro" id="IPR021368">
    <property type="entry name" value="T7SS_EccE"/>
</dbReference>
<reference evidence="9 10" key="1">
    <citation type="journal article" date="2015" name="Emerg. Microbes Infect.">
        <title>Characterization of 17 strains belonging to the Mycobacterium simiae complex and description of Mycobacterium paraense sp. nov.</title>
        <authorList>
            <person name="Fusco da Costa A.R."/>
            <person name="Fedrizzi T."/>
            <person name="Lopes M.L."/>
            <person name="Pecorari M."/>
            <person name="Oliveira da Costa W.L."/>
            <person name="Giacobazzi E."/>
            <person name="da Costa Bahia J.R."/>
            <person name="De Sanctis V."/>
            <person name="Batista Lima K.V."/>
            <person name="Bertorelli R."/>
            <person name="Grottola A."/>
            <person name="Fabio A."/>
            <person name="Mariottini A."/>
            <person name="Ferretti P."/>
            <person name="Di Leva F."/>
            <person name="Fregni Serpini G."/>
            <person name="Tagliazucchi S."/>
            <person name="Rumpianesi F."/>
            <person name="Jousson O."/>
            <person name="Segata N."/>
            <person name="Tortoli E."/>
        </authorList>
    </citation>
    <scope>NUCLEOTIDE SEQUENCE [LARGE SCALE GENOMIC DNA]</scope>
    <source>
        <strain evidence="9 10">IEC33</strain>
    </source>
</reference>
<keyword evidence="6 7" id="KW-0472">Membrane</keyword>
<protein>
    <recommendedName>
        <fullName evidence="8">Type VII secretion system protein EccE domain-containing protein</fullName>
    </recommendedName>
</protein>
<evidence type="ECO:0000256" key="6">
    <source>
        <dbReference type="ARBA" id="ARBA00023136"/>
    </source>
</evidence>
<dbReference type="GO" id="GO:0005886">
    <property type="term" value="C:plasma membrane"/>
    <property type="evidence" value="ECO:0007669"/>
    <property type="project" value="UniProtKB-SubCell"/>
</dbReference>
<dbReference type="RefSeq" id="WP_085246162.1">
    <property type="nucleotide sequence ID" value="NZ_LQPN01000072.1"/>
</dbReference>
<gene>
    <name evidence="9" type="ORF">AWB90_23790</name>
</gene>
<feature type="transmembrane region" description="Helical" evidence="7">
    <location>
        <begin position="41"/>
        <end position="60"/>
    </location>
</feature>
<organism evidence="9 10">
    <name type="scientific">Mycobacterium paraense</name>
    <dbReference type="NCBI Taxonomy" id="767916"/>
    <lineage>
        <taxon>Bacteria</taxon>
        <taxon>Bacillati</taxon>
        <taxon>Actinomycetota</taxon>
        <taxon>Actinomycetes</taxon>
        <taxon>Mycobacteriales</taxon>
        <taxon>Mycobacteriaceae</taxon>
        <taxon>Mycobacterium</taxon>
        <taxon>Mycobacterium simiae complex</taxon>
    </lineage>
</organism>
<keyword evidence="5 7" id="KW-1133">Transmembrane helix</keyword>
<feature type="domain" description="Type VII secretion system protein EccE" evidence="8">
    <location>
        <begin position="190"/>
        <end position="282"/>
    </location>
</feature>
<accession>A0A1X2A4J2</accession>
<comment type="subcellular location">
    <subcellularLocation>
        <location evidence="1">Cell membrane</location>
    </subcellularLocation>
</comment>
<dbReference type="STRING" id="767916.AWB91_12705"/>
<dbReference type="AlphaFoldDB" id="A0A1X2A4J2"/>
<proteinExistence type="inferred from homology"/>
<evidence type="ECO:0000256" key="5">
    <source>
        <dbReference type="ARBA" id="ARBA00022989"/>
    </source>
</evidence>
<keyword evidence="3" id="KW-1003">Cell membrane</keyword>
<dbReference type="OrthoDB" id="4672446at2"/>
<comment type="caution">
    <text evidence="9">The sequence shown here is derived from an EMBL/GenBank/DDBJ whole genome shotgun (WGS) entry which is preliminary data.</text>
</comment>
<dbReference type="Pfam" id="PF11203">
    <property type="entry name" value="EccE"/>
    <property type="match status" value="1"/>
</dbReference>
<evidence type="ECO:0000256" key="3">
    <source>
        <dbReference type="ARBA" id="ARBA00022475"/>
    </source>
</evidence>
<evidence type="ECO:0000256" key="2">
    <source>
        <dbReference type="ARBA" id="ARBA00007759"/>
    </source>
</evidence>
<dbReference type="InterPro" id="IPR050051">
    <property type="entry name" value="EccE_dom"/>
</dbReference>
<evidence type="ECO:0000313" key="10">
    <source>
        <dbReference type="Proteomes" id="UP000193285"/>
    </source>
</evidence>
<name>A0A1X2A4J2_9MYCO</name>
<evidence type="ECO:0000256" key="4">
    <source>
        <dbReference type="ARBA" id="ARBA00022692"/>
    </source>
</evidence>
<evidence type="ECO:0000259" key="8">
    <source>
        <dbReference type="Pfam" id="PF11203"/>
    </source>
</evidence>
<dbReference type="Proteomes" id="UP000193285">
    <property type="component" value="Unassembled WGS sequence"/>
</dbReference>
<sequence>MKAQRPLGLDLSWTSITCALLIDVAVLTVANRLSAPGRSTVWWAGIAVAALVTIAIVLTYRGVTVIAAVARWVWEWSAEPRDSSPGAEAAPSPGCTPAIDHRRRFGRDVVGVRQHQGHLVAVIAMTPPDPPQGHQGEGVPPPTLPVEAVAAGLRQFDVRLDAIDIVSVRRRQVSEVADPSATSSVDDRLAVTERGTWLVLRMDPQRNVAAVAVRDSVVSTVAAVTERLAGALNGKRCAARPLTAAELADVDTAIMAGLEPARIRPGLRHLKHFDGYVTSFWVSPRDISSETLDRLWLLDTDATVVTLRLTDADGRAEMSAWVRYHSAEPLGKGAVDGLNRLIGRQLNAARASLPAPAQRPPLVVPSRALRVDEQLEMGLGSTEMDAAEMDAVPEPSEPSLTPAAMV</sequence>
<evidence type="ECO:0000256" key="7">
    <source>
        <dbReference type="SAM" id="Phobius"/>
    </source>
</evidence>
<evidence type="ECO:0000256" key="1">
    <source>
        <dbReference type="ARBA" id="ARBA00004236"/>
    </source>
</evidence>
<dbReference type="EMBL" id="LQPN01000072">
    <property type="protein sequence ID" value="ORW38315.1"/>
    <property type="molecule type" value="Genomic_DNA"/>
</dbReference>